<evidence type="ECO:0000259" key="2">
    <source>
        <dbReference type="Pfam" id="PF13338"/>
    </source>
</evidence>
<dbReference type="InterPro" id="IPR025159">
    <property type="entry name" value="AbiEi_N"/>
</dbReference>
<dbReference type="Proteomes" id="UP001499967">
    <property type="component" value="Unassembled WGS sequence"/>
</dbReference>
<feature type="region of interest" description="Disordered" evidence="1">
    <location>
        <begin position="71"/>
        <end position="93"/>
    </location>
</feature>
<gene>
    <name evidence="3" type="ORF">GCM10009559_69060</name>
</gene>
<organism evidence="3 4">
    <name type="scientific">Pseudonocardia zijingensis</name>
    <dbReference type="NCBI Taxonomy" id="153376"/>
    <lineage>
        <taxon>Bacteria</taxon>
        <taxon>Bacillati</taxon>
        <taxon>Actinomycetota</taxon>
        <taxon>Actinomycetes</taxon>
        <taxon>Pseudonocardiales</taxon>
        <taxon>Pseudonocardiaceae</taxon>
        <taxon>Pseudonocardia</taxon>
    </lineage>
</organism>
<evidence type="ECO:0000313" key="3">
    <source>
        <dbReference type="EMBL" id="GAA0902041.1"/>
    </source>
</evidence>
<protein>
    <recommendedName>
        <fullName evidence="2">AbiEi antitoxin N-terminal domain-containing protein</fullName>
    </recommendedName>
</protein>
<feature type="domain" description="AbiEi antitoxin N-terminal" evidence="2">
    <location>
        <begin position="3"/>
        <end position="48"/>
    </location>
</feature>
<dbReference type="EMBL" id="BAAAHP010000239">
    <property type="protein sequence ID" value="GAA0902041.1"/>
    <property type="molecule type" value="Genomic_DNA"/>
</dbReference>
<sequence length="93" mass="10311">MVLEHILARQAGVITRAQALACEISADTTLRRVRSGAWHELYPGVYLVGGHPLTDEARVRAASLWPEQRVPWSPAQPQRSGTACSIVHRRRSS</sequence>
<comment type="caution">
    <text evidence="3">The sequence shown here is derived from an EMBL/GenBank/DDBJ whole genome shotgun (WGS) entry which is preliminary data.</text>
</comment>
<accession>A0ABN1NCG6</accession>
<name>A0ABN1NCG6_9PSEU</name>
<reference evidence="3 4" key="1">
    <citation type="journal article" date="2019" name="Int. J. Syst. Evol. Microbiol.">
        <title>The Global Catalogue of Microorganisms (GCM) 10K type strain sequencing project: providing services to taxonomists for standard genome sequencing and annotation.</title>
        <authorList>
            <consortium name="The Broad Institute Genomics Platform"/>
            <consortium name="The Broad Institute Genome Sequencing Center for Infectious Disease"/>
            <person name="Wu L."/>
            <person name="Ma J."/>
        </authorList>
    </citation>
    <scope>NUCLEOTIDE SEQUENCE [LARGE SCALE GENOMIC DNA]</scope>
    <source>
        <strain evidence="3 4">JCM 11117</strain>
    </source>
</reference>
<dbReference type="RefSeq" id="WP_343945960.1">
    <property type="nucleotide sequence ID" value="NZ_BAAAHP010000239.1"/>
</dbReference>
<dbReference type="Pfam" id="PF13338">
    <property type="entry name" value="AbiEi_4"/>
    <property type="match status" value="1"/>
</dbReference>
<keyword evidence="4" id="KW-1185">Reference proteome</keyword>
<evidence type="ECO:0000313" key="4">
    <source>
        <dbReference type="Proteomes" id="UP001499967"/>
    </source>
</evidence>
<evidence type="ECO:0000256" key="1">
    <source>
        <dbReference type="SAM" id="MobiDB-lite"/>
    </source>
</evidence>
<proteinExistence type="predicted"/>